<dbReference type="AlphaFoldDB" id="A0A8T2VG80"/>
<keyword evidence="3" id="KW-0150">Chloroplast</keyword>
<keyword evidence="6 11" id="KW-0812">Transmembrane</keyword>
<keyword evidence="9 11" id="KW-1133">Transmembrane helix</keyword>
<keyword evidence="5" id="KW-0808">Transferase</keyword>
<keyword evidence="7" id="KW-0418">Kinase</keyword>
<evidence type="ECO:0000256" key="10">
    <source>
        <dbReference type="ARBA" id="ARBA00023136"/>
    </source>
</evidence>
<proteinExistence type="inferred from homology"/>
<evidence type="ECO:0000256" key="4">
    <source>
        <dbReference type="ARBA" id="ARBA00022640"/>
    </source>
</evidence>
<evidence type="ECO:0000313" key="12">
    <source>
        <dbReference type="EMBL" id="KAH7444886.1"/>
    </source>
</evidence>
<comment type="similarity">
    <text evidence="2">Belongs to the polyprenol kinase family.</text>
</comment>
<keyword evidence="8" id="KW-0809">Transit peptide</keyword>
<evidence type="ECO:0000256" key="9">
    <source>
        <dbReference type="ARBA" id="ARBA00022989"/>
    </source>
</evidence>
<keyword evidence="4" id="KW-0934">Plastid</keyword>
<comment type="caution">
    <text evidence="12">The sequence shown here is derived from an EMBL/GenBank/DDBJ whole genome shotgun (WGS) entry which is preliminary data.</text>
</comment>
<feature type="transmembrane region" description="Helical" evidence="11">
    <location>
        <begin position="78"/>
        <end position="100"/>
    </location>
</feature>
<evidence type="ECO:0000256" key="7">
    <source>
        <dbReference type="ARBA" id="ARBA00022777"/>
    </source>
</evidence>
<gene>
    <name evidence="12" type="ORF">KP509_02G095900</name>
</gene>
<evidence type="ECO:0000256" key="6">
    <source>
        <dbReference type="ARBA" id="ARBA00022692"/>
    </source>
</evidence>
<feature type="transmembrane region" description="Helical" evidence="11">
    <location>
        <begin position="238"/>
        <end position="256"/>
    </location>
</feature>
<dbReference type="InterPro" id="IPR039606">
    <property type="entry name" value="Phytol/farnesol_kinase"/>
</dbReference>
<evidence type="ECO:0000256" key="2">
    <source>
        <dbReference type="ARBA" id="ARBA00010794"/>
    </source>
</evidence>
<comment type="subcellular location">
    <subcellularLocation>
        <location evidence="1">Plastid</location>
        <location evidence="1">Chloroplast membrane</location>
        <topology evidence="1">Multi-pass membrane protein</topology>
    </subcellularLocation>
</comment>
<dbReference type="OrthoDB" id="5673at2759"/>
<protein>
    <submittedName>
        <fullName evidence="12">Uncharacterized protein</fullName>
    </submittedName>
</protein>
<dbReference type="PANTHER" id="PTHR32523:SF7">
    <property type="entry name" value="FARNESOL KINASE, CHLOROPLASTIC"/>
    <property type="match status" value="1"/>
</dbReference>
<feature type="transmembrane region" description="Helical" evidence="11">
    <location>
        <begin position="112"/>
        <end position="132"/>
    </location>
</feature>
<dbReference type="GO" id="GO:0016301">
    <property type="term" value="F:kinase activity"/>
    <property type="evidence" value="ECO:0007669"/>
    <property type="project" value="UniProtKB-KW"/>
</dbReference>
<dbReference type="EMBL" id="CM035407">
    <property type="protein sequence ID" value="KAH7444886.1"/>
    <property type="molecule type" value="Genomic_DNA"/>
</dbReference>
<evidence type="ECO:0000256" key="11">
    <source>
        <dbReference type="SAM" id="Phobius"/>
    </source>
</evidence>
<keyword evidence="10 11" id="KW-0472">Membrane</keyword>
<accession>A0A8T2VG80</accession>
<dbReference type="OMA" id="NSHYHRI"/>
<feature type="transmembrane region" description="Helical" evidence="11">
    <location>
        <begin position="268"/>
        <end position="286"/>
    </location>
</feature>
<evidence type="ECO:0000256" key="5">
    <source>
        <dbReference type="ARBA" id="ARBA00022679"/>
    </source>
</evidence>
<organism evidence="12 13">
    <name type="scientific">Ceratopteris richardii</name>
    <name type="common">Triangle waterfern</name>
    <dbReference type="NCBI Taxonomy" id="49495"/>
    <lineage>
        <taxon>Eukaryota</taxon>
        <taxon>Viridiplantae</taxon>
        <taxon>Streptophyta</taxon>
        <taxon>Embryophyta</taxon>
        <taxon>Tracheophyta</taxon>
        <taxon>Polypodiopsida</taxon>
        <taxon>Polypodiidae</taxon>
        <taxon>Polypodiales</taxon>
        <taxon>Pteridineae</taxon>
        <taxon>Pteridaceae</taxon>
        <taxon>Parkerioideae</taxon>
        <taxon>Ceratopteris</taxon>
    </lineage>
</organism>
<evidence type="ECO:0000256" key="3">
    <source>
        <dbReference type="ARBA" id="ARBA00022528"/>
    </source>
</evidence>
<keyword evidence="13" id="KW-1185">Reference proteome</keyword>
<reference evidence="12" key="1">
    <citation type="submission" date="2021-08" db="EMBL/GenBank/DDBJ databases">
        <title>WGS assembly of Ceratopteris richardii.</title>
        <authorList>
            <person name="Marchant D.B."/>
            <person name="Chen G."/>
            <person name="Jenkins J."/>
            <person name="Shu S."/>
            <person name="Leebens-Mack J."/>
            <person name="Grimwood J."/>
            <person name="Schmutz J."/>
            <person name="Soltis P."/>
            <person name="Soltis D."/>
            <person name="Chen Z.-H."/>
        </authorList>
    </citation>
    <scope>NUCLEOTIDE SEQUENCE</scope>
    <source>
        <strain evidence="12">Whitten #5841</strain>
        <tissue evidence="12">Leaf</tissue>
    </source>
</reference>
<feature type="transmembrane region" description="Helical" evidence="11">
    <location>
        <begin position="138"/>
        <end position="162"/>
    </location>
</feature>
<name>A0A8T2VG80_CERRI</name>
<dbReference type="GO" id="GO:0031969">
    <property type="term" value="C:chloroplast membrane"/>
    <property type="evidence" value="ECO:0007669"/>
    <property type="project" value="UniProtKB-SubCell"/>
</dbReference>
<evidence type="ECO:0000313" key="13">
    <source>
        <dbReference type="Proteomes" id="UP000825935"/>
    </source>
</evidence>
<sequence length="313" mass="34415">MASFAYQTVPPFNPCTLLSSGLCRIYSDIACSKTLCRPLKGTLGFGYLHSVLPPGRSPISSARDRSVSGSPMALSDNVFLHDLAMGAFTLGGALGTLKFWDELSKRNVFSMIVSRKLVHISVGLIFMLYWPLYSDSSWAPYIAAFSAAVNALRMLALGSGIMEDPVVVRSMTRSGDHRELLKGPFYYALTISLATTCFWRTSPVAPMTVANLCAGDGFADLIGRKFGKSKLPYNQNKSYIGSLAMLFFGFIFSVGYHHYFSIFGFYTLNLRLVLSTFFITLVTTFVESLPFSTRVDDNLTVPFTSFVLGSLLV</sequence>
<dbReference type="PANTHER" id="PTHR32523">
    <property type="entry name" value="PHYTOL KINASE 1, CHLOROPLASTIC"/>
    <property type="match status" value="1"/>
</dbReference>
<evidence type="ECO:0000256" key="8">
    <source>
        <dbReference type="ARBA" id="ARBA00022946"/>
    </source>
</evidence>
<dbReference type="Proteomes" id="UP000825935">
    <property type="component" value="Chromosome 2"/>
</dbReference>
<evidence type="ECO:0000256" key="1">
    <source>
        <dbReference type="ARBA" id="ARBA00004508"/>
    </source>
</evidence>